<dbReference type="InterPro" id="IPR021776">
    <property type="entry name" value="ActD"/>
</dbReference>
<dbReference type="Proteomes" id="UP001304300">
    <property type="component" value="Chromosome"/>
</dbReference>
<sequence length="181" mass="20553">MADEKKKALYCLLATFSKTPEFFEATGKVRDAGFKKWDTFTPFPVHGLDAQMGVGRSKVPLFTFCGGVFGFCLGMLITWYMNGLDYPLIVGGKPFWSPVYPFPVMYELTILNAAFGTLLGMFVMNMLPRHNHPLFEYKDFLRSSDDTFFIVIETADPKFKREETEAFLKEIGAEEIHAVEA</sequence>
<dbReference type="AlphaFoldDB" id="A0AAQ3LDT0"/>
<dbReference type="RefSeq" id="WP_317836224.1">
    <property type="nucleotide sequence ID" value="NZ_CP136920.1"/>
</dbReference>
<feature type="transmembrane region" description="Helical" evidence="1">
    <location>
        <begin position="100"/>
        <end position="124"/>
    </location>
</feature>
<keyword evidence="1" id="KW-1133">Transmembrane helix</keyword>
<reference evidence="2 3" key="1">
    <citation type="submission" date="2023-10" db="EMBL/GenBank/DDBJ databases">
        <title>Rubellicoccus peritrichatus gen. nov., sp. nov., isolated from an algae of coral reef tank.</title>
        <authorList>
            <person name="Luo J."/>
        </authorList>
    </citation>
    <scope>NUCLEOTIDE SEQUENCE [LARGE SCALE GENOMIC DNA]</scope>
    <source>
        <strain evidence="2 3">CR14</strain>
    </source>
</reference>
<evidence type="ECO:0000313" key="3">
    <source>
        <dbReference type="Proteomes" id="UP001304300"/>
    </source>
</evidence>
<evidence type="ECO:0000313" key="2">
    <source>
        <dbReference type="EMBL" id="WOO43646.1"/>
    </source>
</evidence>
<keyword evidence="3" id="KW-1185">Reference proteome</keyword>
<evidence type="ECO:0000256" key="1">
    <source>
        <dbReference type="SAM" id="Phobius"/>
    </source>
</evidence>
<dbReference type="KEGG" id="puo:RZN69_11150"/>
<gene>
    <name evidence="2" type="ORF">RZN69_11150</name>
</gene>
<keyword evidence="1" id="KW-0472">Membrane</keyword>
<accession>A0AAQ3LDT0</accession>
<organism evidence="2 3">
    <name type="scientific">Rubellicoccus peritrichatus</name>
    <dbReference type="NCBI Taxonomy" id="3080537"/>
    <lineage>
        <taxon>Bacteria</taxon>
        <taxon>Pseudomonadati</taxon>
        <taxon>Verrucomicrobiota</taxon>
        <taxon>Opitutia</taxon>
        <taxon>Puniceicoccales</taxon>
        <taxon>Cerasicoccaceae</taxon>
        <taxon>Rubellicoccus</taxon>
    </lineage>
</organism>
<dbReference type="PANTHER" id="PTHR40394:SF2">
    <property type="entry name" value="QUINOL:CYTOCHROME C OXIDOREDUCTASE MEMBRANE PROTEIN"/>
    <property type="match status" value="1"/>
</dbReference>
<dbReference type="Pfam" id="PF11821">
    <property type="entry name" value="ActD"/>
    <property type="match status" value="1"/>
</dbReference>
<protein>
    <submittedName>
        <fullName evidence="2">DUF3341 domain-containing protein</fullName>
    </submittedName>
</protein>
<keyword evidence="1" id="KW-0812">Transmembrane</keyword>
<proteinExistence type="predicted"/>
<dbReference type="PANTHER" id="PTHR40394">
    <property type="entry name" value="LIPOPROTEIN-RELATED"/>
    <property type="match status" value="1"/>
</dbReference>
<feature type="transmembrane region" description="Helical" evidence="1">
    <location>
        <begin position="61"/>
        <end position="80"/>
    </location>
</feature>
<name>A0AAQ3LDT0_9BACT</name>
<dbReference type="EMBL" id="CP136920">
    <property type="protein sequence ID" value="WOO43646.1"/>
    <property type="molecule type" value="Genomic_DNA"/>
</dbReference>